<proteinExistence type="predicted"/>
<dbReference type="Proteomes" id="UP000324800">
    <property type="component" value="Unassembled WGS sequence"/>
</dbReference>
<accession>A0A5J4TYA1</accession>
<protein>
    <recommendedName>
        <fullName evidence="4">Mon2/Sec7/BIG1-like dimerisation and cyclophilin-binding domain-containing protein</fullName>
    </recommendedName>
</protein>
<feature type="compositionally biased region" description="Low complexity" evidence="1">
    <location>
        <begin position="152"/>
        <end position="166"/>
    </location>
</feature>
<sequence>MQIILFAGQLRLQEISDSEKIESLIQLISLGLSFGENDWHGIITTSGVIESVSELMLETTNPKIRTLCGAVIELVQQRSCESNESTDWRTLLSPLISLLFNSDEKISEIGKQSLLKAVDKNAEILHGLLQLGIIDEASEQLDLAFPPPPPSSSQNASSSQQHLLVV</sequence>
<name>A0A5J4TYA1_9EUKA</name>
<dbReference type="EMBL" id="SNRW01022864">
    <property type="protein sequence ID" value="KAA6363476.1"/>
    <property type="molecule type" value="Genomic_DNA"/>
</dbReference>
<feature type="region of interest" description="Disordered" evidence="1">
    <location>
        <begin position="147"/>
        <end position="166"/>
    </location>
</feature>
<evidence type="ECO:0008006" key="4">
    <source>
        <dbReference type="Google" id="ProtNLM"/>
    </source>
</evidence>
<organism evidence="2 3">
    <name type="scientific">Streblomastix strix</name>
    <dbReference type="NCBI Taxonomy" id="222440"/>
    <lineage>
        <taxon>Eukaryota</taxon>
        <taxon>Metamonada</taxon>
        <taxon>Preaxostyla</taxon>
        <taxon>Oxymonadida</taxon>
        <taxon>Streblomastigidae</taxon>
        <taxon>Streblomastix</taxon>
    </lineage>
</organism>
<comment type="caution">
    <text evidence="2">The sequence shown here is derived from an EMBL/GenBank/DDBJ whole genome shotgun (WGS) entry which is preliminary data.</text>
</comment>
<gene>
    <name evidence="2" type="ORF">EZS28_040997</name>
</gene>
<reference evidence="2 3" key="1">
    <citation type="submission" date="2019-03" db="EMBL/GenBank/DDBJ databases">
        <title>Single cell metagenomics reveals metabolic interactions within the superorganism composed of flagellate Streblomastix strix and complex community of Bacteroidetes bacteria on its surface.</title>
        <authorList>
            <person name="Treitli S.C."/>
            <person name="Kolisko M."/>
            <person name="Husnik F."/>
            <person name="Keeling P."/>
            <person name="Hampl V."/>
        </authorList>
    </citation>
    <scope>NUCLEOTIDE SEQUENCE [LARGE SCALE GENOMIC DNA]</scope>
    <source>
        <strain evidence="2">ST1C</strain>
    </source>
</reference>
<evidence type="ECO:0000313" key="3">
    <source>
        <dbReference type="Proteomes" id="UP000324800"/>
    </source>
</evidence>
<dbReference type="AlphaFoldDB" id="A0A5J4TYA1"/>
<evidence type="ECO:0000313" key="2">
    <source>
        <dbReference type="EMBL" id="KAA6363476.1"/>
    </source>
</evidence>
<evidence type="ECO:0000256" key="1">
    <source>
        <dbReference type="SAM" id="MobiDB-lite"/>
    </source>
</evidence>